<name>A0A4R7J1V9_9ACTN</name>
<organism evidence="2 3">
    <name type="scientific">Naumannella halotolerans</name>
    <dbReference type="NCBI Taxonomy" id="993414"/>
    <lineage>
        <taxon>Bacteria</taxon>
        <taxon>Bacillati</taxon>
        <taxon>Actinomycetota</taxon>
        <taxon>Actinomycetes</taxon>
        <taxon>Propionibacteriales</taxon>
        <taxon>Propionibacteriaceae</taxon>
        <taxon>Naumannella</taxon>
    </lineage>
</organism>
<keyword evidence="3" id="KW-1185">Reference proteome</keyword>
<sequence length="76" mass="8447">MTEFVRVSDKTTGHHYSTTKQIAERSDHLTVLPDHPAVNNHGELLPPKFKTTPNKSGKAETPKSEPKDTPTPTKKD</sequence>
<comment type="caution">
    <text evidence="2">The sequence shown here is derived from an EMBL/GenBank/DDBJ whole genome shotgun (WGS) entry which is preliminary data.</text>
</comment>
<dbReference type="RefSeq" id="WP_133755414.1">
    <property type="nucleotide sequence ID" value="NZ_SOAW01000002.1"/>
</dbReference>
<evidence type="ECO:0000313" key="2">
    <source>
        <dbReference type="EMBL" id="TDT31100.1"/>
    </source>
</evidence>
<dbReference type="Proteomes" id="UP000295371">
    <property type="component" value="Unassembled WGS sequence"/>
</dbReference>
<gene>
    <name evidence="2" type="ORF">CLV29_2513</name>
</gene>
<proteinExistence type="predicted"/>
<feature type="region of interest" description="Disordered" evidence="1">
    <location>
        <begin position="1"/>
        <end position="76"/>
    </location>
</feature>
<evidence type="ECO:0000256" key="1">
    <source>
        <dbReference type="SAM" id="MobiDB-lite"/>
    </source>
</evidence>
<accession>A0A4R7J1V9</accession>
<feature type="compositionally biased region" description="Basic and acidic residues" evidence="1">
    <location>
        <begin position="57"/>
        <end position="76"/>
    </location>
</feature>
<evidence type="ECO:0000313" key="3">
    <source>
        <dbReference type="Proteomes" id="UP000295371"/>
    </source>
</evidence>
<dbReference type="EMBL" id="SOAW01000002">
    <property type="protein sequence ID" value="TDT31100.1"/>
    <property type="molecule type" value="Genomic_DNA"/>
</dbReference>
<reference evidence="2 3" key="1">
    <citation type="submission" date="2019-03" db="EMBL/GenBank/DDBJ databases">
        <title>Genomic Encyclopedia of Archaeal and Bacterial Type Strains, Phase II (KMG-II): from individual species to whole genera.</title>
        <authorList>
            <person name="Goeker M."/>
        </authorList>
    </citation>
    <scope>NUCLEOTIDE SEQUENCE [LARGE SCALE GENOMIC DNA]</scope>
    <source>
        <strain evidence="2 3">DSM 24323</strain>
    </source>
</reference>
<dbReference type="AlphaFoldDB" id="A0A4R7J1V9"/>
<protein>
    <submittedName>
        <fullName evidence="2">Uncharacterized protein</fullName>
    </submittedName>
</protein>
<feature type="compositionally biased region" description="Basic and acidic residues" evidence="1">
    <location>
        <begin position="1"/>
        <end position="12"/>
    </location>
</feature>